<sequence length="109" mass="12362">MSEASSKRSQDLDKRQNFGISHGTGIHYCHLIVAFGTMLSKELVATQKYRSAFMQIKWRMLSEEVRARDPQRRMSVITSQLRLQKPVCPMAGSNCRPSHLPAALISTTR</sequence>
<dbReference type="Proteomes" id="UP000270924">
    <property type="component" value="Unassembled WGS sequence"/>
</dbReference>
<evidence type="ECO:0000256" key="1">
    <source>
        <dbReference type="SAM" id="MobiDB-lite"/>
    </source>
</evidence>
<evidence type="ECO:0000313" key="2">
    <source>
        <dbReference type="EMBL" id="VDM20524.1"/>
    </source>
</evidence>
<organism evidence="2 3">
    <name type="scientific">Wuchereria bancrofti</name>
    <dbReference type="NCBI Taxonomy" id="6293"/>
    <lineage>
        <taxon>Eukaryota</taxon>
        <taxon>Metazoa</taxon>
        <taxon>Ecdysozoa</taxon>
        <taxon>Nematoda</taxon>
        <taxon>Chromadorea</taxon>
        <taxon>Rhabditida</taxon>
        <taxon>Spirurina</taxon>
        <taxon>Spiruromorpha</taxon>
        <taxon>Filarioidea</taxon>
        <taxon>Onchocercidae</taxon>
        <taxon>Wuchereria</taxon>
    </lineage>
</organism>
<feature type="compositionally biased region" description="Basic and acidic residues" evidence="1">
    <location>
        <begin position="1"/>
        <end position="16"/>
    </location>
</feature>
<name>A0A3P7EV97_WUCBA</name>
<dbReference type="EMBL" id="UYWW01012324">
    <property type="protein sequence ID" value="VDM20524.1"/>
    <property type="molecule type" value="Genomic_DNA"/>
</dbReference>
<feature type="region of interest" description="Disordered" evidence="1">
    <location>
        <begin position="1"/>
        <end position="22"/>
    </location>
</feature>
<reference evidence="2 3" key="1">
    <citation type="submission" date="2018-11" db="EMBL/GenBank/DDBJ databases">
        <authorList>
            <consortium name="Pathogen Informatics"/>
        </authorList>
    </citation>
    <scope>NUCLEOTIDE SEQUENCE [LARGE SCALE GENOMIC DNA]</scope>
</reference>
<protein>
    <submittedName>
        <fullName evidence="2">Uncharacterized protein</fullName>
    </submittedName>
</protein>
<accession>A0A3P7EV97</accession>
<dbReference type="AlphaFoldDB" id="A0A3P7EV97"/>
<gene>
    <name evidence="2" type="ORF">WBA_LOCUS11337</name>
</gene>
<proteinExistence type="predicted"/>
<dbReference type="InParanoid" id="A0A3P7EV97"/>
<keyword evidence="3" id="KW-1185">Reference proteome</keyword>
<evidence type="ECO:0000313" key="3">
    <source>
        <dbReference type="Proteomes" id="UP000270924"/>
    </source>
</evidence>